<dbReference type="GO" id="GO:0003824">
    <property type="term" value="F:catalytic activity"/>
    <property type="evidence" value="ECO:0007669"/>
    <property type="project" value="InterPro"/>
</dbReference>
<protein>
    <submittedName>
        <fullName evidence="2">Nucleoside deaminase</fullName>
    </submittedName>
</protein>
<reference evidence="2" key="1">
    <citation type="submission" date="2020-12" db="EMBL/GenBank/DDBJ databases">
        <title>Prauserella sp. ASG 168, a novel actinomycete isolated from cave rock.</title>
        <authorList>
            <person name="Suriyachadkun C."/>
        </authorList>
    </citation>
    <scope>NUCLEOTIDE SEQUENCE</scope>
    <source>
        <strain evidence="2">ASG 168</strain>
    </source>
</reference>
<evidence type="ECO:0000313" key="3">
    <source>
        <dbReference type="Proteomes" id="UP000635245"/>
    </source>
</evidence>
<sequence length="141" mass="14977">MTHDEDRLLRRAIELAATARTRGEAPFGSLLAGPEGEVLAESWNTVLGDDDITAHPELKLARWAARELDSGTAARTTLFTSCQPCGMCTGALARSGVGRVVFALSSEQLDGLRSSGTGFADVPQHGPALYAEARVPVEGYY</sequence>
<dbReference type="EMBL" id="JAENJH010000001">
    <property type="protein sequence ID" value="MBK1783107.1"/>
    <property type="molecule type" value="Genomic_DNA"/>
</dbReference>
<keyword evidence="3" id="KW-1185">Reference proteome</keyword>
<feature type="domain" description="CMP/dCMP-type deaminase" evidence="1">
    <location>
        <begin position="3"/>
        <end position="115"/>
    </location>
</feature>
<dbReference type="InterPro" id="IPR002125">
    <property type="entry name" value="CMP_dCMP_dom"/>
</dbReference>
<dbReference type="RefSeq" id="WP_200314169.1">
    <property type="nucleotide sequence ID" value="NZ_JAENJH010000001.1"/>
</dbReference>
<evidence type="ECO:0000259" key="1">
    <source>
        <dbReference type="PROSITE" id="PS51747"/>
    </source>
</evidence>
<dbReference type="PROSITE" id="PS51747">
    <property type="entry name" value="CYT_DCMP_DEAMINASES_2"/>
    <property type="match status" value="1"/>
</dbReference>
<dbReference type="SUPFAM" id="SSF53927">
    <property type="entry name" value="Cytidine deaminase-like"/>
    <property type="match status" value="1"/>
</dbReference>
<proteinExistence type="predicted"/>
<dbReference type="Proteomes" id="UP000635245">
    <property type="component" value="Unassembled WGS sequence"/>
</dbReference>
<organism evidence="2 3">
    <name type="scientific">Prauserella cavernicola</name>
    <dbReference type="NCBI Taxonomy" id="2800127"/>
    <lineage>
        <taxon>Bacteria</taxon>
        <taxon>Bacillati</taxon>
        <taxon>Actinomycetota</taxon>
        <taxon>Actinomycetes</taxon>
        <taxon>Pseudonocardiales</taxon>
        <taxon>Pseudonocardiaceae</taxon>
        <taxon>Prauserella</taxon>
    </lineage>
</organism>
<comment type="caution">
    <text evidence="2">The sequence shown here is derived from an EMBL/GenBank/DDBJ whole genome shotgun (WGS) entry which is preliminary data.</text>
</comment>
<dbReference type="AlphaFoldDB" id="A0A934QNE2"/>
<dbReference type="Gene3D" id="3.40.140.10">
    <property type="entry name" value="Cytidine Deaminase, domain 2"/>
    <property type="match status" value="1"/>
</dbReference>
<dbReference type="Pfam" id="PF00383">
    <property type="entry name" value="dCMP_cyt_deam_1"/>
    <property type="match status" value="1"/>
</dbReference>
<dbReference type="PANTHER" id="PTHR11079">
    <property type="entry name" value="CYTOSINE DEAMINASE FAMILY MEMBER"/>
    <property type="match status" value="1"/>
</dbReference>
<gene>
    <name evidence="2" type="ORF">JHE00_02130</name>
</gene>
<dbReference type="CDD" id="cd01285">
    <property type="entry name" value="nucleoside_deaminase"/>
    <property type="match status" value="1"/>
</dbReference>
<evidence type="ECO:0000313" key="2">
    <source>
        <dbReference type="EMBL" id="MBK1783107.1"/>
    </source>
</evidence>
<name>A0A934QNE2_9PSEU</name>
<accession>A0A934QNE2</accession>
<dbReference type="InterPro" id="IPR016193">
    <property type="entry name" value="Cytidine_deaminase-like"/>
</dbReference>
<dbReference type="PANTHER" id="PTHR11079:SF179">
    <property type="entry name" value="TRNA(ADENINE(34)) DEAMINASE, CHLOROPLASTIC"/>
    <property type="match status" value="1"/>
</dbReference>